<proteinExistence type="predicted"/>
<evidence type="ECO:0000313" key="2">
    <source>
        <dbReference type="Proteomes" id="UP001296776"/>
    </source>
</evidence>
<evidence type="ECO:0000313" key="1">
    <source>
        <dbReference type="EMBL" id="MBK1706604.1"/>
    </source>
</evidence>
<sequence length="226" mass="24791">MAALFRRPRLFGQPEARDAQGRPPVLLVIGAHREELAFGEAVAEQLDRRRIDLLRIPAGISGQRPGPDQLASYRRRHAELYRQILEHLQPEQRVLIDLHTGFDERLCSADVLCAEPMLLQCVEQAGARLDTPVPGQVRGVRLVGGQDEEGLVGLEGATWPAVRPELPEAVWCGTSPLYVGVEVYLRQLHAGSPAEVRFAAAVIEAISACALAIIETARSSSPRRCD</sequence>
<keyword evidence="2" id="KW-1185">Reference proteome</keyword>
<gene>
    <name evidence="1" type="ORF">CKO40_19155</name>
</gene>
<organism evidence="1 2">
    <name type="scientific">Halochromatium glycolicum</name>
    <dbReference type="NCBI Taxonomy" id="85075"/>
    <lineage>
        <taxon>Bacteria</taxon>
        <taxon>Pseudomonadati</taxon>
        <taxon>Pseudomonadota</taxon>
        <taxon>Gammaproteobacteria</taxon>
        <taxon>Chromatiales</taxon>
        <taxon>Chromatiaceae</taxon>
        <taxon>Halochromatium</taxon>
    </lineage>
</organism>
<reference evidence="1" key="2">
    <citation type="journal article" date="2020" name="Microorganisms">
        <title>Osmotic Adaptation and Compatible Solute Biosynthesis of Phototrophic Bacteria as Revealed from Genome Analyses.</title>
        <authorList>
            <person name="Imhoff J.F."/>
            <person name="Rahn T."/>
            <person name="Kunzel S."/>
            <person name="Keller A."/>
            <person name="Neulinger S.C."/>
        </authorList>
    </citation>
    <scope>NUCLEOTIDE SEQUENCE</scope>
    <source>
        <strain evidence="1">DSM 11080</strain>
    </source>
</reference>
<dbReference type="AlphaFoldDB" id="A0AAJ0U791"/>
<reference evidence="1" key="1">
    <citation type="submission" date="2017-08" db="EMBL/GenBank/DDBJ databases">
        <authorList>
            <person name="Imhoff J.F."/>
            <person name="Rahn T."/>
            <person name="Kuenzel S."/>
            <person name="Neulinger S.C."/>
        </authorList>
    </citation>
    <scope>NUCLEOTIDE SEQUENCE</scope>
    <source>
        <strain evidence="1">DSM 11080</strain>
    </source>
</reference>
<accession>A0AAJ0U791</accession>
<comment type="caution">
    <text evidence="1">The sequence shown here is derived from an EMBL/GenBank/DDBJ whole genome shotgun (WGS) entry which is preliminary data.</text>
</comment>
<name>A0AAJ0U791_9GAMM</name>
<protein>
    <submittedName>
        <fullName evidence="1">Uncharacterized protein</fullName>
    </submittedName>
</protein>
<dbReference type="EMBL" id="NRSJ01000045">
    <property type="protein sequence ID" value="MBK1706604.1"/>
    <property type="molecule type" value="Genomic_DNA"/>
</dbReference>
<dbReference type="RefSeq" id="WP_200348058.1">
    <property type="nucleotide sequence ID" value="NZ_NRSJ01000045.1"/>
</dbReference>
<dbReference type="Proteomes" id="UP001296776">
    <property type="component" value="Unassembled WGS sequence"/>
</dbReference>